<protein>
    <submittedName>
        <fullName evidence="3">Tryptophan 7-halogenase</fullName>
    </submittedName>
</protein>
<proteinExistence type="predicted"/>
<accession>A0ABZ2LQ85</accession>
<keyword evidence="1" id="KW-0560">Oxidoreductase</keyword>
<dbReference type="RefSeq" id="WP_394822537.1">
    <property type="nucleotide sequence ID" value="NZ_CP089984.1"/>
</dbReference>
<dbReference type="InterPro" id="IPR036188">
    <property type="entry name" value="FAD/NAD-bd_sf"/>
</dbReference>
<gene>
    <name evidence="3" type="ORF">LZC94_34340</name>
</gene>
<name>A0ABZ2LQ85_9BACT</name>
<reference evidence="3 4" key="1">
    <citation type="submission" date="2021-12" db="EMBL/GenBank/DDBJ databases">
        <title>Discovery of the Pendulisporaceae a myxobacterial family with distinct sporulation behavior and unique specialized metabolism.</title>
        <authorList>
            <person name="Garcia R."/>
            <person name="Popoff A."/>
            <person name="Bader C.D."/>
            <person name="Loehr J."/>
            <person name="Walesch S."/>
            <person name="Walt C."/>
            <person name="Boldt J."/>
            <person name="Bunk B."/>
            <person name="Haeckl F.J.F.P.J."/>
            <person name="Gunesch A.P."/>
            <person name="Birkelbach J."/>
            <person name="Nuebel U."/>
            <person name="Pietschmann T."/>
            <person name="Bach T."/>
            <person name="Mueller R."/>
        </authorList>
    </citation>
    <scope>NUCLEOTIDE SEQUENCE [LARGE SCALE GENOMIC DNA]</scope>
    <source>
        <strain evidence="3 4">MSr11954</strain>
    </source>
</reference>
<dbReference type="EMBL" id="CP089984">
    <property type="protein sequence ID" value="WXB12917.1"/>
    <property type="molecule type" value="Genomic_DNA"/>
</dbReference>
<dbReference type="Pfam" id="PF01494">
    <property type="entry name" value="FAD_binding_3"/>
    <property type="match status" value="1"/>
</dbReference>
<dbReference type="PANTHER" id="PTHR43747">
    <property type="entry name" value="FAD-BINDING PROTEIN"/>
    <property type="match status" value="1"/>
</dbReference>
<keyword evidence="4" id="KW-1185">Reference proteome</keyword>
<dbReference type="PANTHER" id="PTHR43747:SF5">
    <property type="entry name" value="FAD-BINDING DOMAIN-CONTAINING PROTEIN"/>
    <property type="match status" value="1"/>
</dbReference>
<organism evidence="3 4">
    <name type="scientific">Pendulispora albinea</name>
    <dbReference type="NCBI Taxonomy" id="2741071"/>
    <lineage>
        <taxon>Bacteria</taxon>
        <taxon>Pseudomonadati</taxon>
        <taxon>Myxococcota</taxon>
        <taxon>Myxococcia</taxon>
        <taxon>Myxococcales</taxon>
        <taxon>Sorangiineae</taxon>
        <taxon>Pendulisporaceae</taxon>
        <taxon>Pendulispora</taxon>
    </lineage>
</organism>
<dbReference type="Proteomes" id="UP001370348">
    <property type="component" value="Chromosome"/>
</dbReference>
<dbReference type="InterPro" id="IPR002938">
    <property type="entry name" value="FAD-bd"/>
</dbReference>
<feature type="domain" description="FAD-binding" evidence="2">
    <location>
        <begin position="7"/>
        <end position="198"/>
    </location>
</feature>
<evidence type="ECO:0000256" key="1">
    <source>
        <dbReference type="ARBA" id="ARBA00023002"/>
    </source>
</evidence>
<dbReference type="Gene3D" id="3.50.50.60">
    <property type="entry name" value="FAD/NAD(P)-binding domain"/>
    <property type="match status" value="1"/>
</dbReference>
<evidence type="ECO:0000313" key="3">
    <source>
        <dbReference type="EMBL" id="WXB12917.1"/>
    </source>
</evidence>
<evidence type="ECO:0000259" key="2">
    <source>
        <dbReference type="Pfam" id="PF01494"/>
    </source>
</evidence>
<evidence type="ECO:0000313" key="4">
    <source>
        <dbReference type="Proteomes" id="UP001370348"/>
    </source>
</evidence>
<dbReference type="SUPFAM" id="SSF51905">
    <property type="entry name" value="FAD/NAD(P)-binding domain"/>
    <property type="match status" value="1"/>
</dbReference>
<dbReference type="InterPro" id="IPR050816">
    <property type="entry name" value="Flavin-dep_Halogenase_NPB"/>
</dbReference>
<sequence>MNEMTSYDVVVVGGGIAGAFLARQLKLERPSTSILVLERAAEIDNLKVGESTVEVAAHYMITRLNLGTYLYQHQLPKNGLRFFFDNESKSLPLSQMSEIGSDHMPHWPSFQLERASLERDLVDLNRALGIDVQLGAKVVDVTIRGGAGSHQVTYEQNGARHEVRCRWLCDASGRRHLVQRHLGNKVHKEERLATAAAWGRYRNVAGLDAVTDPSWRARVRWTSRHLSTNHFMYDGYWIWFIPLAGDLMSVGVVYDTRRIGDGLRTRPAFEAFLREHRAARELLEGAIGEDFQAYAHLPYWSDVYFSEDRWAITGEAGAFTDPFYSPGSDFIATANEFIASMIASDVEGDDAGLRKKVATYDAYYRFKYESTIRLYIDLYPIFGSYDVFRLKYLLDFNNYYNLVVWPFLAGKIRDVDWLHEELRFADRILQAQSSMARQFVAMGERLRASGAYFAHNHGLFANGLCGVRQLENRLGPSLDEAFRREQVQRNYGSVFGALLERTMGEPGLAERDVVLRELNFPTVVLCKDIDDAMVRSVFDRVGKRLAKELRQEFAGAAIERVEVRVTSGNGAPRVRIEGPLDAELRRAIEARALAMWNACTSAE</sequence>